<dbReference type="Proteomes" id="UP000485569">
    <property type="component" value="Unassembled WGS sequence"/>
</dbReference>
<organism evidence="1">
    <name type="scientific">Candidatus Atribacter allofermentans</name>
    <dbReference type="NCBI Taxonomy" id="1852833"/>
    <lineage>
        <taxon>Bacteria</taxon>
        <taxon>Pseudomonadati</taxon>
        <taxon>Atribacterota</taxon>
        <taxon>Atribacteria</taxon>
        <taxon>Atribacterales</taxon>
        <taxon>Atribacteraceae</taxon>
        <taxon>Atribacter</taxon>
    </lineage>
</organism>
<reference evidence="1" key="1">
    <citation type="submission" date="2017-02" db="EMBL/GenBank/DDBJ databases">
        <title>Delving into the versatile metabolic prowess of the omnipresent phylum Bacteroidetes.</title>
        <authorList>
            <person name="Nobu M.K."/>
            <person name="Mei R."/>
            <person name="Narihiro T."/>
            <person name="Kuroda K."/>
            <person name="Liu W.-T."/>
        </authorList>
    </citation>
    <scope>NUCLEOTIDE SEQUENCE</scope>
    <source>
        <strain evidence="1">ADurb.Bin276</strain>
    </source>
</reference>
<comment type="caution">
    <text evidence="1">The sequence shown here is derived from an EMBL/GenBank/DDBJ whole genome shotgun (WGS) entry which is preliminary data.</text>
</comment>
<dbReference type="PROSITE" id="PS51257">
    <property type="entry name" value="PROKAR_LIPOPROTEIN"/>
    <property type="match status" value="1"/>
</dbReference>
<sequence length="112" mass="11993">MKKVKVLFLITAVMVTLVIAGCGVVIDVPITPSTGPIRICTNSPSIYGNLYVDNSSWGIIDGANVVGTSCLGGTVTFGRTYFVEVVDYSFGTGSYCCRYITPQFSGQVFYLP</sequence>
<gene>
    <name evidence="1" type="ORF">BWY41_01900</name>
</gene>
<name>A0A1V5SJW8_9BACT</name>
<dbReference type="EMBL" id="MWBQ01000196">
    <property type="protein sequence ID" value="OQA54798.1"/>
    <property type="molecule type" value="Genomic_DNA"/>
</dbReference>
<evidence type="ECO:0000313" key="1">
    <source>
        <dbReference type="EMBL" id="OQA54798.1"/>
    </source>
</evidence>
<dbReference type="AlphaFoldDB" id="A0A1V5SJW8"/>
<accession>A0A1V5SJW8</accession>
<proteinExistence type="predicted"/>
<protein>
    <submittedName>
        <fullName evidence="1">Uncharacterized protein</fullName>
    </submittedName>
</protein>